<dbReference type="Gene3D" id="3.40.50.980">
    <property type="match status" value="2"/>
</dbReference>
<dbReference type="AlphaFoldDB" id="A0A3M8SNF9"/>
<dbReference type="PROSITE" id="PS50075">
    <property type="entry name" value="CARRIER"/>
    <property type="match status" value="1"/>
</dbReference>
<dbReference type="GO" id="GO:0043041">
    <property type="term" value="P:amino acid activation for nonribosomal peptide biosynthetic process"/>
    <property type="evidence" value="ECO:0007669"/>
    <property type="project" value="TreeGrafter"/>
</dbReference>
<evidence type="ECO:0000259" key="4">
    <source>
        <dbReference type="PROSITE" id="PS50075"/>
    </source>
</evidence>
<protein>
    <submittedName>
        <fullName evidence="5">Amino acid adenylation domain-containing protein</fullName>
    </submittedName>
</protein>
<dbReference type="Gene3D" id="3.30.300.30">
    <property type="match status" value="1"/>
</dbReference>
<dbReference type="PROSITE" id="PS00455">
    <property type="entry name" value="AMP_BINDING"/>
    <property type="match status" value="1"/>
</dbReference>
<dbReference type="EMBL" id="RIBS01000008">
    <property type="protein sequence ID" value="RNF82343.1"/>
    <property type="molecule type" value="Genomic_DNA"/>
</dbReference>
<dbReference type="PANTHER" id="PTHR45527:SF1">
    <property type="entry name" value="FATTY ACID SYNTHASE"/>
    <property type="match status" value="1"/>
</dbReference>
<comment type="caution">
    <text evidence="5">The sequence shown here is derived from an EMBL/GenBank/DDBJ whole genome shotgun (WGS) entry which is preliminary data.</text>
</comment>
<dbReference type="CDD" id="cd12116">
    <property type="entry name" value="A_NRPS_Ta1_like"/>
    <property type="match status" value="1"/>
</dbReference>
<sequence length="1186" mass="129692">MPRSREQPHAISRWRSRRARCKGRFSEAGDSRVAAGDGVCCRPRLCRVGGFLQGRSRKMSDFEQRIADLSPAKRELLRQIAARQRAGQNRIQPRPRPERIPLTFGQRRLWLLDQLTPNLIAYNESCALWLDGELDASCLRHAVQALSDRHEGLRTVFRSQHGEPSQHILDRVDVPWQALSAQGTTDAERRDAALALARTAHDQPFDLSRDAMLRATLIDAGAQRHLLVLTLHHIAVDGWSCSVLVSELQALHDAARAGTPADALKDVLPPPALQIADVALWQHDALGADALQTQLDYWQQHLDGAAATLDLPSDRSRPAVQSFRGALWSTQIPADLYERLEALARQRQATLSMVFLAAFQALLARYTGQDDVVVAMGVAGRARVELESVVGFLVNTLALRTRVPDDTSFADLLEQVRGHVLGAMENADAPLDRVLEVLRLPRSTSHTPLAQVMYFFQNFPTQTHALAGLHVQAADKVELAPTTALADLTLFVNQQAEREVMFEYSTDLFDEATIARLGGHLLTLLAAATADPHARVATLPLLTGAERDELARWNDDTRRELPNERTLAALIEAQVERTPEAVALSFHDRALHYRELDQRSNALAHRLRDAGVRPGSLVGLYVDRSVEMLIGLLGILKAGGAYVPLDPTYPTERLAYMLETSAARVLVTHRALLDELPASFRDAGVDIVVLADADEALGADAEHAPDDGAGPDDLAYVIFTSGSTGKPKGVAIPQQAAVNLLRSVAREPGVAAGDSVCAISTLSFDIALFELVLPLTVGAQIVLADRDTARDGLALRRMIDTRAPSVMQATPATWRMLLEVGWRGTPGLKKIISTGEALPRELADRLLPCADELWNLYGPTETTVYSALCRVTAGDGPILVGKPVDNTQIHIVDKHMQHTPTGVPGELLIGGDGLAVGYHGRPDLTAEKFIADPFTARPGGRLYRTGDLALWRRDGTIEVIGRIDHQVKLRGFRIELGEIEAVLAQHPGVTQAVVHCREDSPGDKRLVAYVTADSTPTVAALRDHLKATLPDYMVPSAFVVLDAFPLTPNGKVDRRALPAPELVAGAADEGERIAPRTEEETTLAELWGQLLNRRQIDVRENFFDVGGHSLLATQLLARIEQAFSVELPLRALFEAPTLEQLAARIATERERLQPDDLEALLLSLEHLSDEEASARLLATTARPGDV</sequence>
<dbReference type="InterPro" id="IPR000873">
    <property type="entry name" value="AMP-dep_synth/lig_dom"/>
</dbReference>
<dbReference type="GO" id="GO:0003824">
    <property type="term" value="F:catalytic activity"/>
    <property type="evidence" value="ECO:0007669"/>
    <property type="project" value="InterPro"/>
</dbReference>
<dbReference type="InterPro" id="IPR036736">
    <property type="entry name" value="ACP-like_sf"/>
</dbReference>
<dbReference type="Pfam" id="PF00550">
    <property type="entry name" value="PP-binding"/>
    <property type="match status" value="1"/>
</dbReference>
<dbReference type="Gene3D" id="2.30.38.10">
    <property type="entry name" value="Luciferase, Domain 3"/>
    <property type="match status" value="1"/>
</dbReference>
<evidence type="ECO:0000313" key="6">
    <source>
        <dbReference type="Proteomes" id="UP000267049"/>
    </source>
</evidence>
<dbReference type="SMART" id="SM00823">
    <property type="entry name" value="PKS_PP"/>
    <property type="match status" value="1"/>
</dbReference>
<dbReference type="Pfam" id="PF00501">
    <property type="entry name" value="AMP-binding"/>
    <property type="match status" value="1"/>
</dbReference>
<keyword evidence="6" id="KW-1185">Reference proteome</keyword>
<dbReference type="FunFam" id="3.40.50.980:FF:000001">
    <property type="entry name" value="Non-ribosomal peptide synthetase"/>
    <property type="match status" value="1"/>
</dbReference>
<feature type="domain" description="Carrier" evidence="4">
    <location>
        <begin position="1074"/>
        <end position="1149"/>
    </location>
</feature>
<dbReference type="FunFam" id="3.30.300.30:FF:000010">
    <property type="entry name" value="Enterobactin synthetase component F"/>
    <property type="match status" value="1"/>
</dbReference>
<dbReference type="InterPro" id="IPR023213">
    <property type="entry name" value="CAT-like_dom_sf"/>
</dbReference>
<dbReference type="InterPro" id="IPR025110">
    <property type="entry name" value="AMP-bd_C"/>
</dbReference>
<dbReference type="Pfam" id="PF00668">
    <property type="entry name" value="Condensation"/>
    <property type="match status" value="1"/>
</dbReference>
<dbReference type="Pfam" id="PF13193">
    <property type="entry name" value="AMP-binding_C"/>
    <property type="match status" value="1"/>
</dbReference>
<dbReference type="InterPro" id="IPR020845">
    <property type="entry name" value="AMP-binding_CS"/>
</dbReference>
<evidence type="ECO:0000313" key="5">
    <source>
        <dbReference type="EMBL" id="RNF82343.1"/>
    </source>
</evidence>
<dbReference type="InterPro" id="IPR029058">
    <property type="entry name" value="AB_hydrolase_fold"/>
</dbReference>
<dbReference type="InterPro" id="IPR006162">
    <property type="entry name" value="Ppantetheine_attach_site"/>
</dbReference>
<keyword evidence="2" id="KW-0596">Phosphopantetheine</keyword>
<organism evidence="5 6">
    <name type="scientific">Montanilutibacter psychrotolerans</name>
    <dbReference type="NCBI Taxonomy" id="1327343"/>
    <lineage>
        <taxon>Bacteria</taxon>
        <taxon>Pseudomonadati</taxon>
        <taxon>Pseudomonadota</taxon>
        <taxon>Gammaproteobacteria</taxon>
        <taxon>Lysobacterales</taxon>
        <taxon>Lysobacteraceae</taxon>
        <taxon>Montanilutibacter</taxon>
    </lineage>
</organism>
<comment type="cofactor">
    <cofactor evidence="1">
        <name>pantetheine 4'-phosphate</name>
        <dbReference type="ChEBI" id="CHEBI:47942"/>
    </cofactor>
</comment>
<dbReference type="FunFam" id="3.40.50.12780:FF:000012">
    <property type="entry name" value="Non-ribosomal peptide synthetase"/>
    <property type="match status" value="1"/>
</dbReference>
<dbReference type="PROSITE" id="PS00012">
    <property type="entry name" value="PHOSPHOPANTETHEINE"/>
    <property type="match status" value="1"/>
</dbReference>
<dbReference type="FunFam" id="2.30.38.10:FF:000001">
    <property type="entry name" value="Non-ribosomal peptide synthetase PvdI"/>
    <property type="match status" value="1"/>
</dbReference>
<dbReference type="InterPro" id="IPR001242">
    <property type="entry name" value="Condensation_dom"/>
</dbReference>
<dbReference type="GO" id="GO:0031177">
    <property type="term" value="F:phosphopantetheine binding"/>
    <property type="evidence" value="ECO:0007669"/>
    <property type="project" value="InterPro"/>
</dbReference>
<dbReference type="InterPro" id="IPR020806">
    <property type="entry name" value="PKS_PP-bd"/>
</dbReference>
<evidence type="ECO:0000256" key="3">
    <source>
        <dbReference type="ARBA" id="ARBA00022553"/>
    </source>
</evidence>
<dbReference type="SUPFAM" id="SSF56801">
    <property type="entry name" value="Acetyl-CoA synthetase-like"/>
    <property type="match status" value="1"/>
</dbReference>
<dbReference type="CDD" id="cd19531">
    <property type="entry name" value="LCL_NRPS-like"/>
    <property type="match status" value="1"/>
</dbReference>
<accession>A0A3M8SNF9</accession>
<reference evidence="5 6" key="1">
    <citation type="submission" date="2018-11" db="EMBL/GenBank/DDBJ databases">
        <title>Lysobacter cryohumiis sp. nov., isolated from soil in the Tianshan Mountains, Xinjiang, China.</title>
        <authorList>
            <person name="Luo Y."/>
            <person name="Sheng H."/>
        </authorList>
    </citation>
    <scope>NUCLEOTIDE SEQUENCE [LARGE SCALE GENOMIC DNA]</scope>
    <source>
        <strain evidence="5 6">ZS60</strain>
    </source>
</reference>
<proteinExistence type="predicted"/>
<dbReference type="PANTHER" id="PTHR45527">
    <property type="entry name" value="NONRIBOSOMAL PEPTIDE SYNTHETASE"/>
    <property type="match status" value="1"/>
</dbReference>
<dbReference type="GO" id="GO:0072330">
    <property type="term" value="P:monocarboxylic acid biosynthetic process"/>
    <property type="evidence" value="ECO:0007669"/>
    <property type="project" value="UniProtKB-ARBA"/>
</dbReference>
<evidence type="ECO:0000256" key="1">
    <source>
        <dbReference type="ARBA" id="ARBA00001957"/>
    </source>
</evidence>
<dbReference type="Gene3D" id="3.40.50.1820">
    <property type="entry name" value="alpha/beta hydrolase"/>
    <property type="match status" value="1"/>
</dbReference>
<dbReference type="InterPro" id="IPR010071">
    <property type="entry name" value="AA_adenyl_dom"/>
</dbReference>
<dbReference type="Gene3D" id="3.30.559.30">
    <property type="entry name" value="Nonribosomal peptide synthetase, condensation domain"/>
    <property type="match status" value="1"/>
</dbReference>
<dbReference type="OrthoDB" id="9757559at2"/>
<dbReference type="InterPro" id="IPR045851">
    <property type="entry name" value="AMP-bd_C_sf"/>
</dbReference>
<dbReference type="SUPFAM" id="SSF52777">
    <property type="entry name" value="CoA-dependent acyltransferases"/>
    <property type="match status" value="2"/>
</dbReference>
<dbReference type="SUPFAM" id="SSF47336">
    <property type="entry name" value="ACP-like"/>
    <property type="match status" value="1"/>
</dbReference>
<dbReference type="GO" id="GO:0044550">
    <property type="term" value="P:secondary metabolite biosynthetic process"/>
    <property type="evidence" value="ECO:0007669"/>
    <property type="project" value="UniProtKB-ARBA"/>
</dbReference>
<dbReference type="Proteomes" id="UP000267049">
    <property type="component" value="Unassembled WGS sequence"/>
</dbReference>
<keyword evidence="3" id="KW-0597">Phosphoprotein</keyword>
<dbReference type="FunFam" id="1.10.1200.10:FF:000016">
    <property type="entry name" value="Non-ribosomal peptide synthase"/>
    <property type="match status" value="1"/>
</dbReference>
<dbReference type="Gene3D" id="3.30.559.10">
    <property type="entry name" value="Chloramphenicol acetyltransferase-like domain"/>
    <property type="match status" value="1"/>
</dbReference>
<name>A0A3M8SNF9_9GAMM</name>
<gene>
    <name evidence="5" type="ORF">EER27_14410</name>
</gene>
<dbReference type="GO" id="GO:0005829">
    <property type="term" value="C:cytosol"/>
    <property type="evidence" value="ECO:0007669"/>
    <property type="project" value="TreeGrafter"/>
</dbReference>
<dbReference type="NCBIfam" id="TIGR01733">
    <property type="entry name" value="AA-adenyl-dom"/>
    <property type="match status" value="1"/>
</dbReference>
<evidence type="ECO:0000256" key="2">
    <source>
        <dbReference type="ARBA" id="ARBA00022450"/>
    </source>
</evidence>
<dbReference type="InterPro" id="IPR009081">
    <property type="entry name" value="PP-bd_ACP"/>
</dbReference>